<evidence type="ECO:0000259" key="3">
    <source>
        <dbReference type="PROSITE" id="PS01031"/>
    </source>
</evidence>
<dbReference type="AlphaFoldDB" id="A0A317ZH75"/>
<accession>A0A317ZH75</accession>
<comment type="similarity">
    <text evidence="1 2">Belongs to the small heat shock protein (HSP20) family.</text>
</comment>
<evidence type="ECO:0000313" key="5">
    <source>
        <dbReference type="Proteomes" id="UP000247099"/>
    </source>
</evidence>
<reference evidence="4 5" key="1">
    <citation type="submission" date="2018-05" db="EMBL/GenBank/DDBJ databases">
        <title>Coraliomargarita sinensis sp. nov., isolated from a marine solar saltern.</title>
        <authorList>
            <person name="Zhou L.Y."/>
        </authorList>
    </citation>
    <scope>NUCLEOTIDE SEQUENCE [LARGE SCALE GENOMIC DNA]</scope>
    <source>
        <strain evidence="4 5">WN38</strain>
    </source>
</reference>
<name>A0A317ZH75_9BACT</name>
<dbReference type="RefSeq" id="WP_110131583.1">
    <property type="nucleotide sequence ID" value="NZ_QHJQ01000008.1"/>
</dbReference>
<protein>
    <submittedName>
        <fullName evidence="4">Hsp20/alpha crystallin family protein</fullName>
    </submittedName>
</protein>
<dbReference type="InParanoid" id="A0A317ZH75"/>
<gene>
    <name evidence="4" type="ORF">DDZ13_11420</name>
</gene>
<sequence length="143" mass="15767">MKLIRYEYPQSPAASAFNRLFDLGGSSIDRFGSIFDDFFGGTTGFAQPAADLYEDEHNYYARFELPGMKKNEVDLELENSVLTISSVSVEKSDESESRASFQRSISVPDGVDLDAVSAAMKDGVLTVTLPKAEARKPRQITVK</sequence>
<dbReference type="PROSITE" id="PS01031">
    <property type="entry name" value="SHSP"/>
    <property type="match status" value="1"/>
</dbReference>
<dbReference type="InterPro" id="IPR031107">
    <property type="entry name" value="Small_HSP"/>
</dbReference>
<dbReference type="Pfam" id="PF00011">
    <property type="entry name" value="HSP20"/>
    <property type="match status" value="1"/>
</dbReference>
<dbReference type="Proteomes" id="UP000247099">
    <property type="component" value="Unassembled WGS sequence"/>
</dbReference>
<evidence type="ECO:0000256" key="2">
    <source>
        <dbReference type="RuleBase" id="RU003616"/>
    </source>
</evidence>
<dbReference type="CDD" id="cd06464">
    <property type="entry name" value="ACD_sHsps-like"/>
    <property type="match status" value="1"/>
</dbReference>
<dbReference type="SUPFAM" id="SSF49764">
    <property type="entry name" value="HSP20-like chaperones"/>
    <property type="match status" value="1"/>
</dbReference>
<dbReference type="InterPro" id="IPR002068">
    <property type="entry name" value="A-crystallin/Hsp20_dom"/>
</dbReference>
<keyword evidence="5" id="KW-1185">Reference proteome</keyword>
<comment type="caution">
    <text evidence="4">The sequence shown here is derived from an EMBL/GenBank/DDBJ whole genome shotgun (WGS) entry which is preliminary data.</text>
</comment>
<dbReference type="OrthoDB" id="9792695at2"/>
<dbReference type="Gene3D" id="2.60.40.790">
    <property type="match status" value="1"/>
</dbReference>
<dbReference type="EMBL" id="QHJQ01000008">
    <property type="protein sequence ID" value="PXA03583.1"/>
    <property type="molecule type" value="Genomic_DNA"/>
</dbReference>
<dbReference type="PANTHER" id="PTHR11527">
    <property type="entry name" value="HEAT-SHOCK PROTEIN 20 FAMILY MEMBER"/>
    <property type="match status" value="1"/>
</dbReference>
<organism evidence="4 5">
    <name type="scientific">Coraliomargarita sinensis</name>
    <dbReference type="NCBI Taxonomy" id="2174842"/>
    <lineage>
        <taxon>Bacteria</taxon>
        <taxon>Pseudomonadati</taxon>
        <taxon>Verrucomicrobiota</taxon>
        <taxon>Opitutia</taxon>
        <taxon>Puniceicoccales</taxon>
        <taxon>Coraliomargaritaceae</taxon>
        <taxon>Coraliomargarita</taxon>
    </lineage>
</organism>
<evidence type="ECO:0000256" key="1">
    <source>
        <dbReference type="PROSITE-ProRule" id="PRU00285"/>
    </source>
</evidence>
<proteinExistence type="inferred from homology"/>
<feature type="domain" description="SHSP" evidence="3">
    <location>
        <begin position="41"/>
        <end position="143"/>
    </location>
</feature>
<dbReference type="InterPro" id="IPR008978">
    <property type="entry name" value="HSP20-like_chaperone"/>
</dbReference>
<evidence type="ECO:0000313" key="4">
    <source>
        <dbReference type="EMBL" id="PXA03583.1"/>
    </source>
</evidence>